<name>A0A6J4R6K7_9ACTN</name>
<protein>
    <submittedName>
        <fullName evidence="2">Uncharacterized protein</fullName>
    </submittedName>
</protein>
<dbReference type="EMBL" id="CADCVH010000079">
    <property type="protein sequence ID" value="CAA9461669.1"/>
    <property type="molecule type" value="Genomic_DNA"/>
</dbReference>
<accession>A0A6J4R6K7</accession>
<feature type="compositionally biased region" description="Basic residues" evidence="1">
    <location>
        <begin position="22"/>
        <end position="50"/>
    </location>
</feature>
<evidence type="ECO:0000313" key="2">
    <source>
        <dbReference type="EMBL" id="CAA9461669.1"/>
    </source>
</evidence>
<feature type="region of interest" description="Disordered" evidence="1">
    <location>
        <begin position="1"/>
        <end position="146"/>
    </location>
</feature>
<gene>
    <name evidence="2" type="ORF">AVDCRST_MAG02-3071</name>
</gene>
<sequence>GRVEAAKSGDRRPGGPDDGVHDHRHRRGAARRRGARDHHRGRPRGWHRVRDRGGGLPRMGRAKDPAGKGCPPRLEQRREGAPLGHPGQRRQHHPRRGRDGDLAHRPRGGQDALGTRRRGPPHRREPRRLALLFPSRTKQPGAGGAV</sequence>
<dbReference type="AlphaFoldDB" id="A0A6J4R6K7"/>
<feature type="compositionally biased region" description="Basic residues" evidence="1">
    <location>
        <begin position="87"/>
        <end position="96"/>
    </location>
</feature>
<feature type="non-terminal residue" evidence="2">
    <location>
        <position position="1"/>
    </location>
</feature>
<proteinExistence type="predicted"/>
<feature type="compositionally biased region" description="Basic and acidic residues" evidence="1">
    <location>
        <begin position="1"/>
        <end position="21"/>
    </location>
</feature>
<evidence type="ECO:0000256" key="1">
    <source>
        <dbReference type="SAM" id="MobiDB-lite"/>
    </source>
</evidence>
<reference evidence="2" key="1">
    <citation type="submission" date="2020-02" db="EMBL/GenBank/DDBJ databases">
        <authorList>
            <person name="Meier V. D."/>
        </authorList>
    </citation>
    <scope>NUCLEOTIDE SEQUENCE</scope>
    <source>
        <strain evidence="2">AVDCRST_MAG02</strain>
    </source>
</reference>
<organism evidence="2">
    <name type="scientific">uncultured Rubrobacteraceae bacterium</name>
    <dbReference type="NCBI Taxonomy" id="349277"/>
    <lineage>
        <taxon>Bacteria</taxon>
        <taxon>Bacillati</taxon>
        <taxon>Actinomycetota</taxon>
        <taxon>Rubrobacteria</taxon>
        <taxon>Rubrobacterales</taxon>
        <taxon>Rubrobacteraceae</taxon>
        <taxon>environmental samples</taxon>
    </lineage>
</organism>
<feature type="non-terminal residue" evidence="2">
    <location>
        <position position="146"/>
    </location>
</feature>
<feature type="compositionally biased region" description="Basic residues" evidence="1">
    <location>
        <begin position="115"/>
        <end position="126"/>
    </location>
</feature>